<feature type="compositionally biased region" description="Basic and acidic residues" evidence="1">
    <location>
        <begin position="120"/>
        <end position="134"/>
    </location>
</feature>
<dbReference type="Proteomes" id="UP000183567">
    <property type="component" value="Unassembled WGS sequence"/>
</dbReference>
<dbReference type="EMBL" id="LVVM01000170">
    <property type="protein sequence ID" value="OJA21382.1"/>
    <property type="molecule type" value="Genomic_DNA"/>
</dbReference>
<feature type="compositionally biased region" description="Basic and acidic residues" evidence="1">
    <location>
        <begin position="148"/>
        <end position="160"/>
    </location>
</feature>
<keyword evidence="3" id="KW-1185">Reference proteome</keyword>
<evidence type="ECO:0000313" key="2">
    <source>
        <dbReference type="EMBL" id="OJA21382.1"/>
    </source>
</evidence>
<feature type="non-terminal residue" evidence="2">
    <location>
        <position position="1"/>
    </location>
</feature>
<reference evidence="2 3" key="1">
    <citation type="submission" date="2016-03" db="EMBL/GenBank/DDBJ databases">
        <title>Comparative genomics of the ectomycorrhizal sister species Rhizopogon vinicolor and Rhizopogon vesiculosus (Basidiomycota: Boletales) reveals a divergence of the mating type B locus.</title>
        <authorList>
            <person name="Mujic A.B."/>
            <person name="Kuo A."/>
            <person name="Tritt A."/>
            <person name="Lipzen A."/>
            <person name="Chen C."/>
            <person name="Johnson J."/>
            <person name="Sharma A."/>
            <person name="Barry K."/>
            <person name="Grigoriev I.V."/>
            <person name="Spatafora J.W."/>
        </authorList>
    </citation>
    <scope>NUCLEOTIDE SEQUENCE [LARGE SCALE GENOMIC DNA]</scope>
    <source>
        <strain evidence="2 3">AM-OR11-056</strain>
    </source>
</reference>
<sequence length="168" mass="19016">LQCKIQRIRPAVCSRIEIKHTHHFLPSTIKSLDCNFPIPTTMTSHLDDPKNMNQGYLIGVNDDEYNSSDEVEFAPEPADLAQCPITESFKYDEDDSSDEEEEFAPEPEDLIQVPIFPERGPQEKSAARAPDPKDKNKKQANQPPKEPNIIKRPTDKEPKKISGAGKYK</sequence>
<feature type="region of interest" description="Disordered" evidence="1">
    <location>
        <begin position="76"/>
        <end position="168"/>
    </location>
</feature>
<comment type="caution">
    <text evidence="2">The sequence shown here is derived from an EMBL/GenBank/DDBJ whole genome shotgun (WGS) entry which is preliminary data.</text>
</comment>
<feature type="compositionally biased region" description="Acidic residues" evidence="1">
    <location>
        <begin position="92"/>
        <end position="109"/>
    </location>
</feature>
<evidence type="ECO:0000256" key="1">
    <source>
        <dbReference type="SAM" id="MobiDB-lite"/>
    </source>
</evidence>
<proteinExistence type="predicted"/>
<evidence type="ECO:0000313" key="3">
    <source>
        <dbReference type="Proteomes" id="UP000183567"/>
    </source>
</evidence>
<protein>
    <submittedName>
        <fullName evidence="2">Uncharacterized protein</fullName>
    </submittedName>
</protein>
<name>A0A1J8QI65_9AGAM</name>
<organism evidence="2 3">
    <name type="scientific">Rhizopogon vesiculosus</name>
    <dbReference type="NCBI Taxonomy" id="180088"/>
    <lineage>
        <taxon>Eukaryota</taxon>
        <taxon>Fungi</taxon>
        <taxon>Dikarya</taxon>
        <taxon>Basidiomycota</taxon>
        <taxon>Agaricomycotina</taxon>
        <taxon>Agaricomycetes</taxon>
        <taxon>Agaricomycetidae</taxon>
        <taxon>Boletales</taxon>
        <taxon>Suillineae</taxon>
        <taxon>Rhizopogonaceae</taxon>
        <taxon>Rhizopogon</taxon>
    </lineage>
</organism>
<dbReference type="AlphaFoldDB" id="A0A1J8QI65"/>
<accession>A0A1J8QI65</accession>
<dbReference type="OrthoDB" id="10547784at2759"/>
<gene>
    <name evidence="2" type="ORF">AZE42_09398</name>
</gene>